<dbReference type="PROSITE" id="PS01246">
    <property type="entry name" value="UPF0003"/>
    <property type="match status" value="1"/>
</dbReference>
<dbReference type="Gene3D" id="3.30.70.100">
    <property type="match status" value="1"/>
</dbReference>
<gene>
    <name evidence="11" type="ORF">GCM10007390_45900</name>
</gene>
<comment type="subcellular location">
    <subcellularLocation>
        <location evidence="1">Cell membrane</location>
        <topology evidence="1">Multi-pass membrane protein</topology>
    </subcellularLocation>
</comment>
<comment type="caution">
    <text evidence="11">The sequence shown here is derived from an EMBL/GenBank/DDBJ whole genome shotgun (WGS) entry which is preliminary data.</text>
</comment>
<evidence type="ECO:0000259" key="10">
    <source>
        <dbReference type="Pfam" id="PF21088"/>
    </source>
</evidence>
<evidence type="ECO:0000259" key="9">
    <source>
        <dbReference type="Pfam" id="PF21082"/>
    </source>
</evidence>
<dbReference type="Pfam" id="PF21082">
    <property type="entry name" value="MS_channel_3rd"/>
    <property type="match status" value="1"/>
</dbReference>
<evidence type="ECO:0000256" key="5">
    <source>
        <dbReference type="ARBA" id="ARBA00022989"/>
    </source>
</evidence>
<name>A0A8J3DDA5_9BACT</name>
<dbReference type="InterPro" id="IPR011014">
    <property type="entry name" value="MscS_channel_TM-2"/>
</dbReference>
<feature type="transmembrane region" description="Helical" evidence="7">
    <location>
        <begin position="93"/>
        <end position="112"/>
    </location>
</feature>
<keyword evidence="12" id="KW-1185">Reference proteome</keyword>
<dbReference type="InterPro" id="IPR023408">
    <property type="entry name" value="MscS_beta-dom_sf"/>
</dbReference>
<evidence type="ECO:0008006" key="13">
    <source>
        <dbReference type="Google" id="ProtNLM"/>
    </source>
</evidence>
<dbReference type="PANTHER" id="PTHR30221:SF1">
    <property type="entry name" value="SMALL-CONDUCTANCE MECHANOSENSITIVE CHANNEL"/>
    <property type="match status" value="1"/>
</dbReference>
<dbReference type="InterPro" id="IPR011066">
    <property type="entry name" value="MscS_channel_C_sf"/>
</dbReference>
<dbReference type="InterPro" id="IPR045275">
    <property type="entry name" value="MscS_archaea/bacteria_type"/>
</dbReference>
<dbReference type="Pfam" id="PF21088">
    <property type="entry name" value="MS_channel_1st"/>
    <property type="match status" value="1"/>
</dbReference>
<dbReference type="EMBL" id="BMXF01000006">
    <property type="protein sequence ID" value="GHB85370.1"/>
    <property type="molecule type" value="Genomic_DNA"/>
</dbReference>
<dbReference type="InterPro" id="IPR049142">
    <property type="entry name" value="MS_channel_1st"/>
</dbReference>
<feature type="domain" description="Mechanosensitive ion channel MscS C-terminal" evidence="9">
    <location>
        <begin position="188"/>
        <end position="271"/>
    </location>
</feature>
<keyword evidence="4 7" id="KW-0812">Transmembrane</keyword>
<reference evidence="11 12" key="1">
    <citation type="journal article" date="2014" name="Int. J. Syst. Evol. Microbiol.">
        <title>Complete genome sequence of Corynebacterium casei LMG S-19264T (=DSM 44701T), isolated from a smear-ripened cheese.</title>
        <authorList>
            <consortium name="US DOE Joint Genome Institute (JGI-PGF)"/>
            <person name="Walter F."/>
            <person name="Albersmeier A."/>
            <person name="Kalinowski J."/>
            <person name="Ruckert C."/>
        </authorList>
    </citation>
    <scope>NUCLEOTIDE SEQUENCE [LARGE SCALE GENOMIC DNA]</scope>
    <source>
        <strain evidence="11 12">KCTC 12866</strain>
    </source>
</reference>
<dbReference type="InterPro" id="IPR008910">
    <property type="entry name" value="MSC_TM_helix"/>
</dbReference>
<feature type="domain" description="Mechanosensitive ion channel transmembrane helices 2/3" evidence="10">
    <location>
        <begin position="71"/>
        <end position="113"/>
    </location>
</feature>
<dbReference type="AlphaFoldDB" id="A0A8J3DDA5"/>
<dbReference type="InterPro" id="IPR006685">
    <property type="entry name" value="MscS_channel_2nd"/>
</dbReference>
<evidence type="ECO:0000256" key="1">
    <source>
        <dbReference type="ARBA" id="ARBA00004651"/>
    </source>
</evidence>
<dbReference type="Proteomes" id="UP000598271">
    <property type="component" value="Unassembled WGS sequence"/>
</dbReference>
<dbReference type="InterPro" id="IPR010920">
    <property type="entry name" value="LSM_dom_sf"/>
</dbReference>
<dbReference type="RefSeq" id="WP_189567897.1">
    <property type="nucleotide sequence ID" value="NZ_BMXF01000006.1"/>
</dbReference>
<accession>A0A8J3DDA5</accession>
<dbReference type="Pfam" id="PF00924">
    <property type="entry name" value="MS_channel_2nd"/>
    <property type="match status" value="1"/>
</dbReference>
<evidence type="ECO:0000256" key="4">
    <source>
        <dbReference type="ARBA" id="ARBA00022692"/>
    </source>
</evidence>
<evidence type="ECO:0000313" key="11">
    <source>
        <dbReference type="EMBL" id="GHB85370.1"/>
    </source>
</evidence>
<evidence type="ECO:0000313" key="12">
    <source>
        <dbReference type="Proteomes" id="UP000598271"/>
    </source>
</evidence>
<keyword evidence="5 7" id="KW-1133">Transmembrane helix</keyword>
<organism evidence="11 12">
    <name type="scientific">Persicitalea jodogahamensis</name>
    <dbReference type="NCBI Taxonomy" id="402147"/>
    <lineage>
        <taxon>Bacteria</taxon>
        <taxon>Pseudomonadati</taxon>
        <taxon>Bacteroidota</taxon>
        <taxon>Cytophagia</taxon>
        <taxon>Cytophagales</taxon>
        <taxon>Spirosomataceae</taxon>
        <taxon>Persicitalea</taxon>
    </lineage>
</organism>
<dbReference type="InterPro" id="IPR006686">
    <property type="entry name" value="MscS_channel_CS"/>
</dbReference>
<dbReference type="InterPro" id="IPR049278">
    <property type="entry name" value="MS_channel_C"/>
</dbReference>
<dbReference type="SUPFAM" id="SSF82861">
    <property type="entry name" value="Mechanosensitive channel protein MscS (YggB), transmembrane region"/>
    <property type="match status" value="1"/>
</dbReference>
<keyword evidence="3" id="KW-1003">Cell membrane</keyword>
<dbReference type="PANTHER" id="PTHR30221">
    <property type="entry name" value="SMALL-CONDUCTANCE MECHANOSENSITIVE CHANNEL"/>
    <property type="match status" value="1"/>
</dbReference>
<comment type="similarity">
    <text evidence="2">Belongs to the MscS (TC 1.A.23) family.</text>
</comment>
<dbReference type="SUPFAM" id="SSF50182">
    <property type="entry name" value="Sm-like ribonucleoproteins"/>
    <property type="match status" value="1"/>
</dbReference>
<feature type="transmembrane region" description="Helical" evidence="7">
    <location>
        <begin position="23"/>
        <end position="44"/>
    </location>
</feature>
<proteinExistence type="inferred from homology"/>
<evidence type="ECO:0000256" key="3">
    <source>
        <dbReference type="ARBA" id="ARBA00022475"/>
    </source>
</evidence>
<dbReference type="Pfam" id="PF05552">
    <property type="entry name" value="MS_channel_1st_1"/>
    <property type="match status" value="1"/>
</dbReference>
<protein>
    <recommendedName>
        <fullName evidence="13">Mechanosensitive ion channel protein MscS</fullName>
    </recommendedName>
</protein>
<dbReference type="SUPFAM" id="SSF82689">
    <property type="entry name" value="Mechanosensitive channel protein MscS (YggB), C-terminal domain"/>
    <property type="match status" value="1"/>
</dbReference>
<evidence type="ECO:0000259" key="8">
    <source>
        <dbReference type="Pfam" id="PF00924"/>
    </source>
</evidence>
<evidence type="ECO:0000256" key="6">
    <source>
        <dbReference type="ARBA" id="ARBA00023136"/>
    </source>
</evidence>
<keyword evidence="6 7" id="KW-0472">Membrane</keyword>
<dbReference type="GO" id="GO:0005886">
    <property type="term" value="C:plasma membrane"/>
    <property type="evidence" value="ECO:0007669"/>
    <property type="project" value="UniProtKB-SubCell"/>
</dbReference>
<feature type="domain" description="Mechanosensitive ion channel MscS" evidence="8">
    <location>
        <begin position="114"/>
        <end position="180"/>
    </location>
</feature>
<sequence length="298" mass="33039">MNLDINQAVDLLTSKLTLWAKEFIRLLPNIVLAAVILVLGLYLAKLIRKLALKLIRKVSHIETINTLFGSVIYAIAIGVVFFVVLSVLNLDKAVTSILAGAGILGLALAFAFQDIAANFMSGIFLSFRRPLAVGDIVQSNDHMGIVEEVNLRDTMIRTFQGQRVIIPNKDVFQNTIENFTVLGKRRLDLSVGVSYGDNLQKVKEIALAAAAKVSVRARDEEITLFYNEFGDSSINFSIRIWMQDTAQPTFLQGRHEAIMHIKEAFDANDIMIPFPIRTLDFGIKGGEKLSDLGLFGKE</sequence>
<dbReference type="Gene3D" id="1.10.287.1260">
    <property type="match status" value="1"/>
</dbReference>
<evidence type="ECO:0000256" key="2">
    <source>
        <dbReference type="ARBA" id="ARBA00008017"/>
    </source>
</evidence>
<dbReference type="GO" id="GO:0008381">
    <property type="term" value="F:mechanosensitive monoatomic ion channel activity"/>
    <property type="evidence" value="ECO:0007669"/>
    <property type="project" value="InterPro"/>
</dbReference>
<dbReference type="Gene3D" id="2.30.30.60">
    <property type="match status" value="1"/>
</dbReference>
<feature type="transmembrane region" description="Helical" evidence="7">
    <location>
        <begin position="64"/>
        <end position="87"/>
    </location>
</feature>
<evidence type="ECO:0000256" key="7">
    <source>
        <dbReference type="SAM" id="Phobius"/>
    </source>
</evidence>